<organism evidence="4 5">
    <name type="scientific">Cylindrobasidium torrendii FP15055 ss-10</name>
    <dbReference type="NCBI Taxonomy" id="1314674"/>
    <lineage>
        <taxon>Eukaryota</taxon>
        <taxon>Fungi</taxon>
        <taxon>Dikarya</taxon>
        <taxon>Basidiomycota</taxon>
        <taxon>Agaricomycotina</taxon>
        <taxon>Agaricomycetes</taxon>
        <taxon>Agaricomycetidae</taxon>
        <taxon>Agaricales</taxon>
        <taxon>Marasmiineae</taxon>
        <taxon>Physalacriaceae</taxon>
        <taxon>Cylindrobasidium</taxon>
    </lineage>
</organism>
<sequence>IPSDQQGLIFAGKQLEDSIQKKSTPHLILLAHIALRLSGSIIKPLLRALASKYNCDKQICCKCYAVPLSPR</sequence>
<reference evidence="4 5" key="1">
    <citation type="journal article" date="2015" name="Fungal Genet. Biol.">
        <title>Evolution of novel wood decay mechanisms in Agaricales revealed by the genome sequences of Fistulina hepatica and Cylindrobasidium torrendii.</title>
        <authorList>
            <person name="Floudas D."/>
            <person name="Held B.W."/>
            <person name="Riley R."/>
            <person name="Nagy L.G."/>
            <person name="Koehler G."/>
            <person name="Ransdell A.S."/>
            <person name="Younus H."/>
            <person name="Chow J."/>
            <person name="Chiniquy J."/>
            <person name="Lipzen A."/>
            <person name="Tritt A."/>
            <person name="Sun H."/>
            <person name="Haridas S."/>
            <person name="LaButti K."/>
            <person name="Ohm R.A."/>
            <person name="Kues U."/>
            <person name="Blanchette R.A."/>
            <person name="Grigoriev I.V."/>
            <person name="Minto R.E."/>
            <person name="Hibbett D.S."/>
        </authorList>
    </citation>
    <scope>NUCLEOTIDE SEQUENCE [LARGE SCALE GENOMIC DNA]</scope>
    <source>
        <strain evidence="4 5">FP15055 ss-10</strain>
    </source>
</reference>
<dbReference type="GO" id="GO:0003735">
    <property type="term" value="F:structural constituent of ribosome"/>
    <property type="evidence" value="ECO:0007669"/>
    <property type="project" value="InterPro"/>
</dbReference>
<accession>A0A0D7AVW0</accession>
<evidence type="ECO:0000256" key="2">
    <source>
        <dbReference type="ARBA" id="ARBA00023274"/>
    </source>
</evidence>
<evidence type="ECO:0000256" key="1">
    <source>
        <dbReference type="ARBA" id="ARBA00022980"/>
    </source>
</evidence>
<gene>
    <name evidence="4" type="ORF">CYLTODRAFT_334543</name>
</gene>
<feature type="non-terminal residue" evidence="4">
    <location>
        <position position="71"/>
    </location>
</feature>
<evidence type="ECO:0000259" key="3">
    <source>
        <dbReference type="PROSITE" id="PS50053"/>
    </source>
</evidence>
<evidence type="ECO:0000313" key="4">
    <source>
        <dbReference type="EMBL" id="KIY62523.1"/>
    </source>
</evidence>
<dbReference type="OrthoDB" id="428577at2759"/>
<dbReference type="Pfam" id="PF01020">
    <property type="entry name" value="Ribosomal_L40e"/>
    <property type="match status" value="1"/>
</dbReference>
<keyword evidence="1" id="KW-0689">Ribosomal protein</keyword>
<dbReference type="InterPro" id="IPR000626">
    <property type="entry name" value="Ubiquitin-like_dom"/>
</dbReference>
<dbReference type="InterPro" id="IPR001975">
    <property type="entry name" value="Ribosomal_eL40_dom"/>
</dbReference>
<dbReference type="STRING" id="1314674.A0A0D7AVW0"/>
<dbReference type="PROSITE" id="PS50053">
    <property type="entry name" value="UBIQUITIN_2"/>
    <property type="match status" value="1"/>
</dbReference>
<feature type="non-terminal residue" evidence="4">
    <location>
        <position position="1"/>
    </location>
</feature>
<keyword evidence="2" id="KW-0687">Ribonucleoprotein</keyword>
<dbReference type="InterPro" id="IPR038587">
    <property type="entry name" value="Ribosomal_eL40_sf"/>
</dbReference>
<dbReference type="EMBL" id="KN880775">
    <property type="protein sequence ID" value="KIY62523.1"/>
    <property type="molecule type" value="Genomic_DNA"/>
</dbReference>
<dbReference type="Gene3D" id="3.10.20.90">
    <property type="entry name" value="Phosphatidylinositol 3-kinase Catalytic Subunit, Chain A, domain 1"/>
    <property type="match status" value="1"/>
</dbReference>
<name>A0A0D7AVW0_9AGAR</name>
<dbReference type="GO" id="GO:0005840">
    <property type="term" value="C:ribosome"/>
    <property type="evidence" value="ECO:0007669"/>
    <property type="project" value="UniProtKB-KW"/>
</dbReference>
<dbReference type="Gene3D" id="4.10.1060.50">
    <property type="match status" value="1"/>
</dbReference>
<feature type="domain" description="Ubiquitin-like" evidence="3">
    <location>
        <begin position="1"/>
        <end position="18"/>
    </location>
</feature>
<dbReference type="Proteomes" id="UP000054007">
    <property type="component" value="Unassembled WGS sequence"/>
</dbReference>
<dbReference type="GO" id="GO:1990904">
    <property type="term" value="C:ribonucleoprotein complex"/>
    <property type="evidence" value="ECO:0007669"/>
    <property type="project" value="UniProtKB-KW"/>
</dbReference>
<protein>
    <recommendedName>
        <fullName evidence="3">Ubiquitin-like domain-containing protein</fullName>
    </recommendedName>
</protein>
<proteinExistence type="predicted"/>
<dbReference type="AlphaFoldDB" id="A0A0D7AVW0"/>
<keyword evidence="5" id="KW-1185">Reference proteome</keyword>
<evidence type="ECO:0000313" key="5">
    <source>
        <dbReference type="Proteomes" id="UP000054007"/>
    </source>
</evidence>
<dbReference type="GO" id="GO:0006412">
    <property type="term" value="P:translation"/>
    <property type="evidence" value="ECO:0007669"/>
    <property type="project" value="InterPro"/>
</dbReference>